<dbReference type="GO" id="GO:0005975">
    <property type="term" value="P:carbohydrate metabolic process"/>
    <property type="evidence" value="ECO:0007669"/>
    <property type="project" value="InterPro"/>
</dbReference>
<feature type="transmembrane region" description="Helical" evidence="4">
    <location>
        <begin position="9"/>
        <end position="30"/>
    </location>
</feature>
<dbReference type="Proteomes" id="UP000623681">
    <property type="component" value="Unassembled WGS sequence"/>
</dbReference>
<evidence type="ECO:0000313" key="6">
    <source>
        <dbReference type="Proteomes" id="UP000623681"/>
    </source>
</evidence>
<dbReference type="InterPro" id="IPR008928">
    <property type="entry name" value="6-hairpin_glycosidase_sf"/>
</dbReference>
<evidence type="ECO:0000256" key="2">
    <source>
        <dbReference type="ARBA" id="ARBA00022801"/>
    </source>
</evidence>
<keyword evidence="4" id="KW-0472">Membrane</keyword>
<dbReference type="InterPro" id="IPR012341">
    <property type="entry name" value="6hp_glycosidase-like_sf"/>
</dbReference>
<dbReference type="Pfam" id="PF01270">
    <property type="entry name" value="Glyco_hydro_8"/>
    <property type="match status" value="1"/>
</dbReference>
<keyword evidence="4" id="KW-0812">Transmembrane</keyword>
<dbReference type="RefSeq" id="WP_202765694.1">
    <property type="nucleotide sequence ID" value="NZ_JAESWA010000004.1"/>
</dbReference>
<dbReference type="GO" id="GO:0004553">
    <property type="term" value="F:hydrolase activity, hydrolyzing O-glycosyl compounds"/>
    <property type="evidence" value="ECO:0007669"/>
    <property type="project" value="InterPro"/>
</dbReference>
<name>A0A937FAD6_9CLOT</name>
<gene>
    <name evidence="5" type="ORF">JK634_00595</name>
</gene>
<comment type="caution">
    <text evidence="5">The sequence shown here is derived from an EMBL/GenBank/DDBJ whole genome shotgun (WGS) entry which is preliminary data.</text>
</comment>
<keyword evidence="4" id="KW-1133">Transmembrane helix</keyword>
<organism evidence="5 6">
    <name type="scientific">Clostridium paridis</name>
    <dbReference type="NCBI Taxonomy" id="2803863"/>
    <lineage>
        <taxon>Bacteria</taxon>
        <taxon>Bacillati</taxon>
        <taxon>Bacillota</taxon>
        <taxon>Clostridia</taxon>
        <taxon>Eubacteriales</taxon>
        <taxon>Clostridiaceae</taxon>
        <taxon>Clostridium</taxon>
    </lineage>
</organism>
<accession>A0A937FAD6</accession>
<keyword evidence="6" id="KW-1185">Reference proteome</keyword>
<evidence type="ECO:0000256" key="4">
    <source>
        <dbReference type="SAM" id="Phobius"/>
    </source>
</evidence>
<dbReference type="EMBL" id="JAESWA010000004">
    <property type="protein sequence ID" value="MBL4930309.1"/>
    <property type="molecule type" value="Genomic_DNA"/>
</dbReference>
<protein>
    <submittedName>
        <fullName evidence="5">Glycosyl hydrolase family 8</fullName>
    </submittedName>
</protein>
<keyword evidence="3" id="KW-0326">Glycosidase</keyword>
<reference evidence="5" key="1">
    <citation type="submission" date="2021-01" db="EMBL/GenBank/DDBJ databases">
        <title>Genome public.</title>
        <authorList>
            <person name="Liu C."/>
            <person name="Sun Q."/>
        </authorList>
    </citation>
    <scope>NUCLEOTIDE SEQUENCE</scope>
    <source>
        <strain evidence="5">YIM B02565</strain>
    </source>
</reference>
<comment type="similarity">
    <text evidence="1">Belongs to the glycosyl hydrolase 8 (cellulase D) family.</text>
</comment>
<evidence type="ECO:0000313" key="5">
    <source>
        <dbReference type="EMBL" id="MBL4930309.1"/>
    </source>
</evidence>
<proteinExistence type="inferred from homology"/>
<evidence type="ECO:0000256" key="1">
    <source>
        <dbReference type="ARBA" id="ARBA00009209"/>
    </source>
</evidence>
<sequence length="376" mass="43603">MKKHKIIKIILIIMIIILSVTFVIVKPYIFKQNLNVSWKTEEKSKEEVLNYNFLISKMYKDGYGVYTNYLDGPNEGDITKGHTVLSESEGLLMLYLVNSGEKVEFDSNYDIIKNKMRLKNGLLAWRYNNSETNKSSSTIDDLRIVRSLLYAYDRWGDFKYKYLAISISQDTLKKVSKEGYLYDSNDGTTSSNLVVLCYLDLKTMELLEKSNSKWKKIYSNSLDILKNGQPIKGVPLFKKSYLPKENKYSDEKDVEIVYSLNVLKNLQLAGVDISKELDWLWKEFSKENKLYIKYDFNGNRTSEFESTSVYAICGEIFENANRQTEADALKKRMLEFQAKNKDSEIYGSFGNEQTKVVYSYDNLNALIFLAKKNADL</sequence>
<dbReference type="Gene3D" id="1.50.10.10">
    <property type="match status" value="1"/>
</dbReference>
<keyword evidence="2 5" id="KW-0378">Hydrolase</keyword>
<evidence type="ECO:0000256" key="3">
    <source>
        <dbReference type="ARBA" id="ARBA00023295"/>
    </source>
</evidence>
<dbReference type="InterPro" id="IPR002037">
    <property type="entry name" value="Glyco_hydro_8"/>
</dbReference>
<dbReference type="AlphaFoldDB" id="A0A937FAD6"/>
<dbReference type="SUPFAM" id="SSF48208">
    <property type="entry name" value="Six-hairpin glycosidases"/>
    <property type="match status" value="1"/>
</dbReference>